<dbReference type="Pfam" id="PF04264">
    <property type="entry name" value="YceI"/>
    <property type="match status" value="1"/>
</dbReference>
<dbReference type="PANTHER" id="PTHR34406:SF1">
    <property type="entry name" value="PROTEIN YCEI"/>
    <property type="match status" value="1"/>
</dbReference>
<evidence type="ECO:0000256" key="1">
    <source>
        <dbReference type="SAM" id="SignalP"/>
    </source>
</evidence>
<organism evidence="3 4">
    <name type="scientific">Albidovulum aquaemixtae</name>
    <dbReference type="NCBI Taxonomy" id="1542388"/>
    <lineage>
        <taxon>Bacteria</taxon>
        <taxon>Pseudomonadati</taxon>
        <taxon>Pseudomonadota</taxon>
        <taxon>Alphaproteobacteria</taxon>
        <taxon>Rhodobacterales</taxon>
        <taxon>Paracoccaceae</taxon>
        <taxon>Albidovulum</taxon>
    </lineage>
</organism>
<protein>
    <submittedName>
        <fullName evidence="3">Protein YceI</fullName>
    </submittedName>
</protein>
<dbReference type="Proteomes" id="UP000244924">
    <property type="component" value="Unassembled WGS sequence"/>
</dbReference>
<dbReference type="AlphaFoldDB" id="A0A2R8B453"/>
<name>A0A2R8B453_9RHOB</name>
<feature type="chain" id="PRO_5015334476" evidence="1">
    <location>
        <begin position="20"/>
        <end position="189"/>
    </location>
</feature>
<evidence type="ECO:0000259" key="2">
    <source>
        <dbReference type="SMART" id="SM00867"/>
    </source>
</evidence>
<gene>
    <name evidence="3" type="primary">yceI_2</name>
    <name evidence="3" type="ORF">DEA8626_00789</name>
</gene>
<dbReference type="Gene3D" id="2.40.128.110">
    <property type="entry name" value="Lipid/polyisoprenoid-binding, YceI-like"/>
    <property type="match status" value="1"/>
</dbReference>
<proteinExistence type="predicted"/>
<reference evidence="3 4" key="1">
    <citation type="submission" date="2018-03" db="EMBL/GenBank/DDBJ databases">
        <authorList>
            <person name="Keele B.F."/>
        </authorList>
    </citation>
    <scope>NUCLEOTIDE SEQUENCE [LARGE SCALE GENOMIC DNA]</scope>
    <source>
        <strain evidence="3 4">CECT 8626</strain>
    </source>
</reference>
<evidence type="ECO:0000313" key="3">
    <source>
        <dbReference type="EMBL" id="SPH17273.1"/>
    </source>
</evidence>
<evidence type="ECO:0000313" key="4">
    <source>
        <dbReference type="Proteomes" id="UP000244924"/>
    </source>
</evidence>
<dbReference type="SUPFAM" id="SSF101874">
    <property type="entry name" value="YceI-like"/>
    <property type="match status" value="1"/>
</dbReference>
<feature type="domain" description="Lipid/polyisoprenoid-binding YceI-like" evidence="2">
    <location>
        <begin position="23"/>
        <end position="185"/>
    </location>
</feature>
<dbReference type="SMART" id="SM00867">
    <property type="entry name" value="YceI"/>
    <property type="match status" value="1"/>
</dbReference>
<sequence>MKFLNTLIATIFLATPVYAAPQPYELQQGDSSVGFSWFLGSEEVRGSMPVAGADIVLDLDRLQNSKVRVSVDVAQARAGFPFASQGMKGKKVLWAQKYPQITFESTGFRRSGDGAIVDGNLTVRGVTRPATFTAQLFRQAGTEVGDRSRLSVRLNGSLSRAAFGANGWADMAGDEVRLSIIARMQIAGR</sequence>
<dbReference type="EMBL" id="OMOQ01000001">
    <property type="protein sequence ID" value="SPH17273.1"/>
    <property type="molecule type" value="Genomic_DNA"/>
</dbReference>
<dbReference type="InterPro" id="IPR036761">
    <property type="entry name" value="TTHA0802/YceI-like_sf"/>
</dbReference>
<keyword evidence="1" id="KW-0732">Signal</keyword>
<keyword evidence="4" id="KW-1185">Reference proteome</keyword>
<dbReference type="InterPro" id="IPR007372">
    <property type="entry name" value="Lipid/polyisoprenoid-bd_YceI"/>
</dbReference>
<accession>A0A2R8B453</accession>
<dbReference type="RefSeq" id="WP_108851736.1">
    <property type="nucleotide sequence ID" value="NZ_OMOQ01000001.1"/>
</dbReference>
<dbReference type="PANTHER" id="PTHR34406">
    <property type="entry name" value="PROTEIN YCEI"/>
    <property type="match status" value="1"/>
</dbReference>
<feature type="signal peptide" evidence="1">
    <location>
        <begin position="1"/>
        <end position="19"/>
    </location>
</feature>
<dbReference type="OrthoDB" id="9811006at2"/>